<dbReference type="Gene3D" id="2.60.40.10">
    <property type="entry name" value="Immunoglobulins"/>
    <property type="match status" value="6"/>
</dbReference>
<dbReference type="RefSeq" id="WP_015333645.1">
    <property type="nucleotide sequence ID" value="NC_020054.1"/>
</dbReference>
<dbReference type="GO" id="GO:0016788">
    <property type="term" value="F:hydrolase activity, acting on ester bonds"/>
    <property type="evidence" value="ECO:0007669"/>
    <property type="project" value="UniProtKB-ARBA"/>
</dbReference>
<evidence type="ECO:0000256" key="1">
    <source>
        <dbReference type="ARBA" id="ARBA00022737"/>
    </source>
</evidence>
<dbReference type="eggNOG" id="COG4733">
    <property type="taxonomic scope" value="Bacteria"/>
</dbReference>
<dbReference type="NCBIfam" id="TIGR04183">
    <property type="entry name" value="Por_Secre_tail"/>
    <property type="match status" value="1"/>
</dbReference>
<evidence type="ECO:0000259" key="2">
    <source>
        <dbReference type="PROSITE" id="PS50853"/>
    </source>
</evidence>
<dbReference type="InterPro" id="IPR026444">
    <property type="entry name" value="Secre_tail"/>
</dbReference>
<keyword evidence="3" id="KW-0176">Collagen</keyword>
<gene>
    <name evidence="3" type="ORF">FAES_4547</name>
</gene>
<dbReference type="HOGENOM" id="CLU_280716_0_0_10"/>
<reference evidence="3 4" key="1">
    <citation type="journal article" date="2012" name="J. Bacteriol.">
        <title>Genome Sequence of Fibrella aestuarina BUZ 2T, a Filamentous Marine Bacterium.</title>
        <authorList>
            <person name="Filippini M."/>
            <person name="Qi W."/>
            <person name="Blom J."/>
            <person name="Goesmann A."/>
            <person name="Smits T.H."/>
            <person name="Bagheri H.C."/>
        </authorList>
    </citation>
    <scope>NUCLEOTIDE SEQUENCE [LARGE SCALE GENOMIC DNA]</scope>
    <source>
        <strain evidence="4">BUZ 2T</strain>
    </source>
</reference>
<evidence type="ECO:0000313" key="3">
    <source>
        <dbReference type="EMBL" id="CCH02546.1"/>
    </source>
</evidence>
<dbReference type="AlphaFoldDB" id="I0KEJ3"/>
<dbReference type="PANTHER" id="PTHR46708:SF2">
    <property type="entry name" value="FIBRONECTIN TYPE-III DOMAIN-CONTAINING PROTEIN"/>
    <property type="match status" value="1"/>
</dbReference>
<feature type="domain" description="Fibronectin type-III" evidence="2">
    <location>
        <begin position="767"/>
        <end position="856"/>
    </location>
</feature>
<dbReference type="Pfam" id="PF00041">
    <property type="entry name" value="fn3"/>
    <property type="match status" value="1"/>
</dbReference>
<dbReference type="OrthoDB" id="926075at2"/>
<dbReference type="InterPro" id="IPR013783">
    <property type="entry name" value="Ig-like_fold"/>
</dbReference>
<proteinExistence type="predicted"/>
<feature type="domain" description="Fibronectin type-III" evidence="2">
    <location>
        <begin position="498"/>
        <end position="592"/>
    </location>
</feature>
<dbReference type="CDD" id="cd00063">
    <property type="entry name" value="FN3"/>
    <property type="match status" value="5"/>
</dbReference>
<dbReference type="InterPro" id="IPR036514">
    <property type="entry name" value="SGNH_hydro_sf"/>
</dbReference>
<dbReference type="EMBL" id="HE796683">
    <property type="protein sequence ID" value="CCH02546.1"/>
    <property type="molecule type" value="Genomic_DNA"/>
</dbReference>
<dbReference type="PROSITE" id="PS50853">
    <property type="entry name" value="FN3"/>
    <property type="match status" value="4"/>
</dbReference>
<dbReference type="Pfam" id="PF18962">
    <property type="entry name" value="Por_Secre_tail"/>
    <property type="match status" value="1"/>
</dbReference>
<feature type="domain" description="Fibronectin type-III" evidence="2">
    <location>
        <begin position="945"/>
        <end position="1035"/>
    </location>
</feature>
<dbReference type="InterPro" id="IPR036116">
    <property type="entry name" value="FN3_sf"/>
</dbReference>
<protein>
    <submittedName>
        <fullName evidence="3">Collagen alpha-1(VII) chain Long-chain collagen</fullName>
    </submittedName>
</protein>
<dbReference type="SUPFAM" id="SSF52266">
    <property type="entry name" value="SGNH hydrolase"/>
    <property type="match status" value="1"/>
</dbReference>
<sequence>MNQFYSLSITKLVFFWWVSLLSLTSQAQRIGPVAFQQLPQPYQLYPRNAQSTALIPVAGRVEEAGWEALSVRLFRNKQPIASRRVPLTYAGNSAAFQIDPLPIRAEKAEYDVSVTLWKGTDSVNVVTRTNIVAGDVFVLAGQSNAGAFFRDTRTNEFCRTFGVISENYGKGVYNPADTAWALSNQTLYTQNVGNLGFGIQQYILEKYGIPTCLINGAMHWSSMNEQAIRTATNPTDLTTGYGRLLYRLQKAGVANAVTAWVYRQGETEGYGESTDWLGGFGRYYQQLKTDVPSVKQFYVYQIDIIDPAVGAAPFVRESQRTLPRTYPDIQVVASVGTEGFDGLHYSDAGYDQNAMEVARLIGRDFYNDPDQDNIDAPNLRQAYYSTAARDEITLQFNPGQRMNWTDGHGSLKLTQFLYLDGQAGSVQSGRAEDNRIILKLNGPSGASKLTYLPATYTNQQPDYPYRGPYLTNKRGLRALSFLDVPIAANGPSDVPTVATPSLSASVVSASSVRLTWSAVAGATGYVFEAKAPSASSFATLAQLPRDQQAFVVENLPPGAVYAFRVKAIRRDDESAYAQVDVQTPAVLTTPELQATATYATAVRLHWNAIADAQRYVLERRTTAETSFTAVATLPPATLLFQDSLLVAGQRYTYRLKATGRFTDSPYAEVTVQTPAYLPTPELTVAPQFNDALLVSWKPVANATHYALWRKTGTSALVALGTFEASVTAVSDAGLQPGTTYTYQLQAFGDRTESPIVRADAQTPGLLATPTMSSTVVYTNAIRLAWMAVPNATAYQLERMTDGQAYRVIGSYGPTVTTLVDTALAPGTAYAYRVKAKSPLSESVYGVTSATTTTLLSTPVLSVTVLYNNALRLGWASVPAATSYQLERMAAGQSFQTVGTYGAGVSAVRDTLLAPGTSYTYRLRALGDRTESPYGTQTAQTPALLSTPALSATAVAFDTLRLRWDPVPSAAYYWLERRKTGESAYSYTTRVDAGTTQYVDAGLSPSTTYQYRLTAFGDKTQSAAATASGTTLVLLATQFEPAAHFRLWPNPARGKVTLQFARPTTGTVQLIDLRGLVHKRQTVQQATESPLLLPDAPAGTYLIRVESGADVYVQKLLIE</sequence>
<dbReference type="Proteomes" id="UP000011058">
    <property type="component" value="Chromosome"/>
</dbReference>
<dbReference type="Gene3D" id="3.40.50.1110">
    <property type="entry name" value="SGNH hydrolase"/>
    <property type="match status" value="1"/>
</dbReference>
<dbReference type="KEGG" id="fae:FAES_4547"/>
<keyword evidence="1" id="KW-0677">Repeat</keyword>
<dbReference type="STRING" id="1166018.FAES_4547"/>
<dbReference type="InterPro" id="IPR050991">
    <property type="entry name" value="ECM_Regulatory_Proteins"/>
</dbReference>
<name>I0KEJ3_9BACT</name>
<keyword evidence="4" id="KW-1185">Reference proteome</keyword>
<dbReference type="SMART" id="SM00060">
    <property type="entry name" value="FN3"/>
    <property type="match status" value="6"/>
</dbReference>
<feature type="domain" description="Fibronectin type-III" evidence="2">
    <location>
        <begin position="678"/>
        <end position="765"/>
    </location>
</feature>
<dbReference type="InterPro" id="IPR003961">
    <property type="entry name" value="FN3_dom"/>
</dbReference>
<dbReference type="PANTHER" id="PTHR46708">
    <property type="entry name" value="TENASCIN"/>
    <property type="match status" value="1"/>
</dbReference>
<accession>I0KEJ3</accession>
<evidence type="ECO:0000313" key="4">
    <source>
        <dbReference type="Proteomes" id="UP000011058"/>
    </source>
</evidence>
<dbReference type="eggNOG" id="COG2372">
    <property type="taxonomic scope" value="Bacteria"/>
</dbReference>
<organism evidence="3 4">
    <name type="scientific">Fibrella aestuarina BUZ 2</name>
    <dbReference type="NCBI Taxonomy" id="1166018"/>
    <lineage>
        <taxon>Bacteria</taxon>
        <taxon>Pseudomonadati</taxon>
        <taxon>Bacteroidota</taxon>
        <taxon>Cytophagia</taxon>
        <taxon>Cytophagales</taxon>
        <taxon>Spirosomataceae</taxon>
        <taxon>Fibrella</taxon>
    </lineage>
</organism>
<dbReference type="SUPFAM" id="SSF49265">
    <property type="entry name" value="Fibronectin type III"/>
    <property type="match status" value="4"/>
</dbReference>